<evidence type="ECO:0000313" key="2">
    <source>
        <dbReference type="EMBL" id="VFK05324.1"/>
    </source>
</evidence>
<accession>A0A450VII5</accession>
<gene>
    <name evidence="2" type="ORF">BECKH772A_GA0070896_105321</name>
    <name evidence="1" type="ORF">BECKH772B_GA0070898_104681</name>
    <name evidence="3" type="ORF">BECKH772C_GA0070978_105271</name>
</gene>
<sequence length="68" mass="7735">MPSVFIRFVSYASRMEFAVAMANRFVSVPPLRQTSIDIIFIRIHKGSWPGQPNETVFQLPLTYFVAGT</sequence>
<organism evidence="1">
    <name type="scientific">Candidatus Kentrum eta</name>
    <dbReference type="NCBI Taxonomy" id="2126337"/>
    <lineage>
        <taxon>Bacteria</taxon>
        <taxon>Pseudomonadati</taxon>
        <taxon>Pseudomonadota</taxon>
        <taxon>Gammaproteobacteria</taxon>
        <taxon>Candidatus Kentrum</taxon>
    </lineage>
</organism>
<protein>
    <submittedName>
        <fullName evidence="1">Uncharacterized protein</fullName>
    </submittedName>
</protein>
<evidence type="ECO:0000313" key="1">
    <source>
        <dbReference type="EMBL" id="VFK04636.1"/>
    </source>
</evidence>
<name>A0A450VII5_9GAMM</name>
<dbReference type="EMBL" id="CAADFJ010000527">
    <property type="protein sequence ID" value="VFK08597.1"/>
    <property type="molecule type" value="Genomic_DNA"/>
</dbReference>
<reference evidence="1" key="1">
    <citation type="submission" date="2019-02" db="EMBL/GenBank/DDBJ databases">
        <authorList>
            <person name="Gruber-Vodicka R. H."/>
            <person name="Seah K. B. B."/>
        </authorList>
    </citation>
    <scope>NUCLEOTIDE SEQUENCE</scope>
    <source>
        <strain evidence="3">BECK_SA2B12</strain>
        <strain evidence="2">BECK_SA2B15</strain>
        <strain evidence="1">BECK_SA2B20</strain>
    </source>
</reference>
<dbReference type="EMBL" id="CAADFG010000532">
    <property type="protein sequence ID" value="VFK05324.1"/>
    <property type="molecule type" value="Genomic_DNA"/>
</dbReference>
<evidence type="ECO:0000313" key="3">
    <source>
        <dbReference type="EMBL" id="VFK08597.1"/>
    </source>
</evidence>
<proteinExistence type="predicted"/>
<dbReference type="AlphaFoldDB" id="A0A450VII5"/>
<dbReference type="EMBL" id="CAADFI010000468">
    <property type="protein sequence ID" value="VFK04636.1"/>
    <property type="molecule type" value="Genomic_DNA"/>
</dbReference>